<dbReference type="AlphaFoldDB" id="A0A934SVC0"/>
<accession>A0A934SVC0</accession>
<dbReference type="Gene3D" id="3.55.40.10">
    <property type="entry name" value="minor pseudopilin epsh domain"/>
    <property type="match status" value="1"/>
</dbReference>
<dbReference type="GO" id="GO:0015627">
    <property type="term" value="C:type II protein secretion system complex"/>
    <property type="evidence" value="ECO:0007669"/>
    <property type="project" value="InterPro"/>
</dbReference>
<keyword evidence="4" id="KW-0488">Methylation</keyword>
<evidence type="ECO:0000259" key="11">
    <source>
        <dbReference type="Pfam" id="PF12019"/>
    </source>
</evidence>
<sequence>MRIRTSGFTLIELLVAVAVLGVMSAVAAPSFMSYRHNAELGAAANDFLSALAAAKSESVVNSTHALVVPADGANWSSGWIAFADKNYNGTFDAGDRKLLSGPAFPAYLAISGTGTAGGTAPYVLFDALGYSRDAAGGFASSTIQIARNDIGTAPSYTAMRRVKANYSGRIRSCKPAADPDPDCDSSGL</sequence>
<dbReference type="GO" id="GO:0015628">
    <property type="term" value="P:protein secretion by the type II secretion system"/>
    <property type="evidence" value="ECO:0007669"/>
    <property type="project" value="InterPro"/>
</dbReference>
<evidence type="ECO:0000256" key="2">
    <source>
        <dbReference type="ARBA" id="ARBA00021549"/>
    </source>
</evidence>
<gene>
    <name evidence="12" type="ORF">JJB74_15410</name>
</gene>
<evidence type="ECO:0000256" key="6">
    <source>
        <dbReference type="ARBA" id="ARBA00022692"/>
    </source>
</evidence>
<comment type="caution">
    <text evidence="12">The sequence shown here is derived from an EMBL/GenBank/DDBJ whole genome shotgun (WGS) entry which is preliminary data.</text>
</comment>
<comment type="subcellular location">
    <subcellularLocation>
        <location evidence="1">Cell inner membrane</location>
        <topology evidence="1">Single-pass membrane protein</topology>
    </subcellularLocation>
</comment>
<evidence type="ECO:0000256" key="5">
    <source>
        <dbReference type="ARBA" id="ARBA00022519"/>
    </source>
</evidence>
<dbReference type="InterPro" id="IPR022346">
    <property type="entry name" value="T2SS_GspH"/>
</dbReference>
<dbReference type="GO" id="GO:0005886">
    <property type="term" value="C:plasma membrane"/>
    <property type="evidence" value="ECO:0007669"/>
    <property type="project" value="UniProtKB-SubCell"/>
</dbReference>
<evidence type="ECO:0000256" key="7">
    <source>
        <dbReference type="ARBA" id="ARBA00022989"/>
    </source>
</evidence>
<keyword evidence="7" id="KW-1133">Transmembrane helix</keyword>
<dbReference type="EMBL" id="JAEPBG010000006">
    <property type="protein sequence ID" value="MBK4736008.1"/>
    <property type="molecule type" value="Genomic_DNA"/>
</dbReference>
<dbReference type="RefSeq" id="WP_200592982.1">
    <property type="nucleotide sequence ID" value="NZ_JAEPBG010000006.1"/>
</dbReference>
<evidence type="ECO:0000256" key="3">
    <source>
        <dbReference type="ARBA" id="ARBA00022475"/>
    </source>
</evidence>
<evidence type="ECO:0000256" key="1">
    <source>
        <dbReference type="ARBA" id="ARBA00004377"/>
    </source>
</evidence>
<evidence type="ECO:0000313" key="13">
    <source>
        <dbReference type="Proteomes" id="UP000622890"/>
    </source>
</evidence>
<dbReference type="SUPFAM" id="SSF54523">
    <property type="entry name" value="Pili subunits"/>
    <property type="match status" value="1"/>
</dbReference>
<keyword evidence="3" id="KW-1003">Cell membrane</keyword>
<dbReference type="Proteomes" id="UP000622890">
    <property type="component" value="Unassembled WGS sequence"/>
</dbReference>
<reference evidence="12" key="1">
    <citation type="submission" date="2021-01" db="EMBL/GenBank/DDBJ databases">
        <title>Genome sequence of strain Noviherbaspirillum sp. DKR-6.</title>
        <authorList>
            <person name="Chaudhary D.K."/>
        </authorList>
    </citation>
    <scope>NUCLEOTIDE SEQUENCE</scope>
    <source>
        <strain evidence="12">DKR-6</strain>
    </source>
</reference>
<evidence type="ECO:0000313" key="12">
    <source>
        <dbReference type="EMBL" id="MBK4736008.1"/>
    </source>
</evidence>
<dbReference type="Pfam" id="PF12019">
    <property type="entry name" value="GspH"/>
    <property type="match status" value="1"/>
</dbReference>
<organism evidence="12 13">
    <name type="scientific">Noviherbaspirillum pedocola</name>
    <dbReference type="NCBI Taxonomy" id="2801341"/>
    <lineage>
        <taxon>Bacteria</taxon>
        <taxon>Pseudomonadati</taxon>
        <taxon>Pseudomonadota</taxon>
        <taxon>Betaproteobacteria</taxon>
        <taxon>Burkholderiales</taxon>
        <taxon>Oxalobacteraceae</taxon>
        <taxon>Noviherbaspirillum</taxon>
    </lineage>
</organism>
<keyword evidence="6" id="KW-0812">Transmembrane</keyword>
<dbReference type="InterPro" id="IPR012902">
    <property type="entry name" value="N_methyl_site"/>
</dbReference>
<keyword evidence="5" id="KW-0997">Cell inner membrane</keyword>
<dbReference type="NCBIfam" id="TIGR02532">
    <property type="entry name" value="IV_pilin_GFxxxE"/>
    <property type="match status" value="1"/>
</dbReference>
<dbReference type="InterPro" id="IPR045584">
    <property type="entry name" value="Pilin-like"/>
</dbReference>
<proteinExistence type="inferred from homology"/>
<protein>
    <recommendedName>
        <fullName evidence="2">Type II secretion system protein H</fullName>
    </recommendedName>
    <alternativeName>
        <fullName evidence="10">General secretion pathway protein H</fullName>
    </alternativeName>
</protein>
<dbReference type="Pfam" id="PF07963">
    <property type="entry name" value="N_methyl"/>
    <property type="match status" value="1"/>
</dbReference>
<evidence type="ECO:0000256" key="10">
    <source>
        <dbReference type="ARBA" id="ARBA00030775"/>
    </source>
</evidence>
<name>A0A934SVC0_9BURK</name>
<feature type="domain" description="General secretion pathway GspH" evidence="11">
    <location>
        <begin position="43"/>
        <end position="155"/>
    </location>
</feature>
<evidence type="ECO:0000256" key="9">
    <source>
        <dbReference type="ARBA" id="ARBA00025772"/>
    </source>
</evidence>
<dbReference type="PROSITE" id="PS00409">
    <property type="entry name" value="PROKAR_NTER_METHYL"/>
    <property type="match status" value="1"/>
</dbReference>
<keyword evidence="8" id="KW-0472">Membrane</keyword>
<comment type="similarity">
    <text evidence="9">Belongs to the GSP H family.</text>
</comment>
<keyword evidence="13" id="KW-1185">Reference proteome</keyword>
<evidence type="ECO:0000256" key="4">
    <source>
        <dbReference type="ARBA" id="ARBA00022481"/>
    </source>
</evidence>
<evidence type="ECO:0000256" key="8">
    <source>
        <dbReference type="ARBA" id="ARBA00023136"/>
    </source>
</evidence>